<reference evidence="10 11" key="1">
    <citation type="submission" date="2015-12" db="EMBL/GenBank/DDBJ databases">
        <title>The genome of Folsomia candida.</title>
        <authorList>
            <person name="Faddeeva A."/>
            <person name="Derks M.F."/>
            <person name="Anvar Y."/>
            <person name="Smit S."/>
            <person name="Van Straalen N."/>
            <person name="Roelofs D."/>
        </authorList>
    </citation>
    <scope>NUCLEOTIDE SEQUENCE [LARGE SCALE GENOMIC DNA]</scope>
    <source>
        <strain evidence="10 11">VU population</strain>
        <tissue evidence="10">Whole body</tissue>
    </source>
</reference>
<accession>A0A226DHX4</accession>
<dbReference type="STRING" id="158441.A0A226DHX4"/>
<dbReference type="SUPFAM" id="SSF75553">
    <property type="entry name" value="Smc hinge domain"/>
    <property type="match status" value="1"/>
</dbReference>
<dbReference type="OrthoDB" id="5575062at2759"/>
<dbReference type="Proteomes" id="UP000198287">
    <property type="component" value="Unassembled WGS sequence"/>
</dbReference>
<keyword evidence="3" id="KW-0547">Nucleotide-binding</keyword>
<feature type="compositionally biased region" description="Acidic residues" evidence="8">
    <location>
        <begin position="1381"/>
        <end position="1396"/>
    </location>
</feature>
<dbReference type="InterPro" id="IPR036277">
    <property type="entry name" value="SMC_hinge_sf"/>
</dbReference>
<feature type="region of interest" description="Disordered" evidence="8">
    <location>
        <begin position="1"/>
        <end position="36"/>
    </location>
</feature>
<dbReference type="GO" id="GO:0005634">
    <property type="term" value="C:nucleus"/>
    <property type="evidence" value="ECO:0007669"/>
    <property type="project" value="UniProtKB-SubCell"/>
</dbReference>
<comment type="subcellular location">
    <subcellularLocation>
        <location evidence="1">Nucleus</location>
    </subcellularLocation>
</comment>
<evidence type="ECO:0000256" key="6">
    <source>
        <dbReference type="ARBA" id="ARBA00023242"/>
    </source>
</evidence>
<organism evidence="10 11">
    <name type="scientific">Folsomia candida</name>
    <name type="common">Springtail</name>
    <dbReference type="NCBI Taxonomy" id="158441"/>
    <lineage>
        <taxon>Eukaryota</taxon>
        <taxon>Metazoa</taxon>
        <taxon>Ecdysozoa</taxon>
        <taxon>Arthropoda</taxon>
        <taxon>Hexapoda</taxon>
        <taxon>Collembola</taxon>
        <taxon>Entomobryomorpha</taxon>
        <taxon>Isotomoidea</taxon>
        <taxon>Isotomidae</taxon>
        <taxon>Proisotominae</taxon>
        <taxon>Folsomia</taxon>
    </lineage>
</organism>
<dbReference type="EMBL" id="LNIX01000021">
    <property type="protein sequence ID" value="OXA43786.1"/>
    <property type="molecule type" value="Genomic_DNA"/>
</dbReference>
<dbReference type="GO" id="GO:0007076">
    <property type="term" value="P:mitotic chromosome condensation"/>
    <property type="evidence" value="ECO:0007669"/>
    <property type="project" value="TreeGrafter"/>
</dbReference>
<dbReference type="Gene3D" id="1.20.1060.20">
    <property type="match status" value="1"/>
</dbReference>
<dbReference type="SUPFAM" id="SSF52540">
    <property type="entry name" value="P-loop containing nucleoside triphosphate hydrolases"/>
    <property type="match status" value="2"/>
</dbReference>
<dbReference type="Pfam" id="PF02463">
    <property type="entry name" value="SMC_N"/>
    <property type="match status" value="1"/>
</dbReference>
<evidence type="ECO:0000313" key="11">
    <source>
        <dbReference type="Proteomes" id="UP000198287"/>
    </source>
</evidence>
<gene>
    <name evidence="10" type="ORF">Fcan01_21645</name>
</gene>
<evidence type="ECO:0000256" key="4">
    <source>
        <dbReference type="ARBA" id="ARBA00022840"/>
    </source>
</evidence>
<dbReference type="GO" id="GO:0005524">
    <property type="term" value="F:ATP binding"/>
    <property type="evidence" value="ECO:0007669"/>
    <property type="project" value="UniProtKB-KW"/>
</dbReference>
<dbReference type="GO" id="GO:0000796">
    <property type="term" value="C:condensin complex"/>
    <property type="evidence" value="ECO:0007669"/>
    <property type="project" value="TreeGrafter"/>
</dbReference>
<feature type="compositionally biased region" description="Polar residues" evidence="8">
    <location>
        <begin position="1314"/>
        <end position="1348"/>
    </location>
</feature>
<dbReference type="Gene3D" id="3.40.50.300">
    <property type="entry name" value="P-loop containing nucleotide triphosphate hydrolases"/>
    <property type="match status" value="2"/>
</dbReference>
<feature type="coiled-coil region" evidence="7">
    <location>
        <begin position="280"/>
        <end position="307"/>
    </location>
</feature>
<evidence type="ECO:0000259" key="9">
    <source>
        <dbReference type="SMART" id="SM00968"/>
    </source>
</evidence>
<feature type="domain" description="SMC hinge" evidence="9">
    <location>
        <begin position="628"/>
        <end position="744"/>
    </location>
</feature>
<dbReference type="SUPFAM" id="SSF57997">
    <property type="entry name" value="Tropomyosin"/>
    <property type="match status" value="1"/>
</dbReference>
<dbReference type="InterPro" id="IPR027417">
    <property type="entry name" value="P-loop_NTPase"/>
</dbReference>
<feature type="coiled-coil region" evidence="7">
    <location>
        <begin position="873"/>
        <end position="992"/>
    </location>
</feature>
<feature type="region of interest" description="Disordered" evidence="8">
    <location>
        <begin position="1381"/>
        <end position="1407"/>
    </location>
</feature>
<dbReference type="InterPro" id="IPR003395">
    <property type="entry name" value="RecF/RecN/SMC_N"/>
</dbReference>
<keyword evidence="11" id="KW-1185">Reference proteome</keyword>
<dbReference type="PANTHER" id="PTHR18937">
    <property type="entry name" value="STRUCTURAL MAINTENANCE OF CHROMOSOMES SMC FAMILY MEMBER"/>
    <property type="match status" value="1"/>
</dbReference>
<evidence type="ECO:0000256" key="3">
    <source>
        <dbReference type="ARBA" id="ARBA00022741"/>
    </source>
</evidence>
<dbReference type="SMART" id="SM00968">
    <property type="entry name" value="SMC_hinge"/>
    <property type="match status" value="1"/>
</dbReference>
<evidence type="ECO:0000256" key="5">
    <source>
        <dbReference type="ARBA" id="ARBA00023054"/>
    </source>
</evidence>
<dbReference type="OMA" id="CPALDNM"/>
<sequence>MPKRAAANTPAKPRKRGRQAKNKEGAGEDVGENDEDLLHQMKRRAIIEAKDDEEDWVREMEKEEGGHYLEDIYIPPKITRTEHPFTGERLVIEKIVCENFKSYGGIKEMGPFHKSFSAIIGPNGNGKSNIIDAMLFVFGYRASKIRCKKVSTLIHTSELLPDLRSCAVTVHFFKIIDDGDKVKEGADDFQIVEGSRIAVRRKAFSDNSSKYYLNGKTVKFQEIAKFLKSNGVDLTHNRFLILQGEVEQIAQLPPIGSNGNDGLLEFLEDVIGTRRYIRPLAQLEERVEKLDYERDEKLQRVDKAEKEKAALAEPVRKAKEYLRDQNAKMRYQNILFQKQKYTAKQKVEEKEKIKLELEVKIKTLQIRLDEILSTNQKRKEETKKAEVEYKTAEKEYAKVKKKFDAADAEFIQLNQELQRLNETRKKHLKEVTKLQEDIERQIGIPATHNRDIEQLTKRQLDLDTDIEKEERSVKSDLEKLNIKVEEALKMKEITDKQFAEQKAVRDEKKAVMDKLKKQLGNSKEREGVEKQKLNQMEEDLEKLKETISKKDKEARTSLGNNKIATLEGKLEQLISEETQLQEVEAGKRTTFEQARDEYQTAQEALEGNNQMDKVDRALLEAKADGTLAGLYGRLKNLAKIPEKYNIAATVSTGQLEHWITDNDDTAGKCIEFLRANDLPFQNFVCLSRLHNYVRQAKERFDTPNQSHRIFDLLDISDRDLIPAYYKAFRNTLVADNIDIATKVSYGGSRRHRVVTLKGEIVEVTGSLVGGGRPITEGKLNSNRSGITVTKQQLANLRKRHDDALQHYQKAQETRQAATQNARKLSEEIEEIKRKLNNFTSDMAALKAQLPLKQANVETQSKKVKDVALTPAVLKAKEAEIEQAVSEFDELLEAFQEAEENANRINQKVHDLQVIKKKEITKKLDKFKEQRKKVEEELNKKIVELKNCETNRKKSEKKLESLQQEIVNLQNTMEKKNERRKKVESEAKEIKDLDEGLSARVKETKKIFDELNSHSHENQKEENTLTKQKLSLENQHQDAANEMKGCQTYLKNVDDSRSKLKLHDIPEEDVEQFKEFTDNEIRAYPVPELERKIQKYSEKIKSRPTPNLNILDEYRDKIETLLERIKELDMITTQRDKFREAYCLLDQQRSTEFMEGFALISSRLKEMFRMISMGGDAELEVVDTLDLFGCGINFSVRPARKTWKKISNLSGGEKTLSSLSLVFALHHFKPSPFYVMDEIDAALDFKNVSIIANYIKDRTKFTQFIIISLRSNMFELADSLLGVYKVDNMSYCIHFGVKKIVAELRRKIDRARNPLASQGQGNTGPSTKELQSQDVPASQVPPVQNNSPIAGTSKAAMLELMQQQQNRTRKFPRIDLSAIIDEDVQVDVEEEEEDGEEENHSHLPKSPTVIEKTVLEQQKENSFTPPGRVSDAPSAAAEEALGSADMFEDMDADADVASIPPKRSSLPKFTSTPFVGRRPAHATRNQGGGFINDSDEEGGVIGPTDVSPEISPIKGNPPVVPFTPAPAGGGGGDDEEDSFKSARDSQDSDVDEIGPSQE</sequence>
<keyword evidence="6" id="KW-0539">Nucleus</keyword>
<feature type="region of interest" description="Disordered" evidence="8">
    <location>
        <begin position="1456"/>
        <end position="1557"/>
    </location>
</feature>
<evidence type="ECO:0000256" key="2">
    <source>
        <dbReference type="ARBA" id="ARBA00006005"/>
    </source>
</evidence>
<dbReference type="PANTHER" id="PTHR18937:SF172">
    <property type="entry name" value="STRUCTURAL MAINTENANCE OF CHROMOSOMES PROTEIN"/>
    <property type="match status" value="1"/>
</dbReference>
<dbReference type="InterPro" id="IPR010935">
    <property type="entry name" value="SMC_hinge"/>
</dbReference>
<evidence type="ECO:0000256" key="1">
    <source>
        <dbReference type="ARBA" id="ARBA00004123"/>
    </source>
</evidence>
<keyword evidence="5 7" id="KW-0175">Coiled coil</keyword>
<dbReference type="Gene3D" id="3.30.70.1620">
    <property type="match status" value="1"/>
</dbReference>
<feature type="coiled-coil region" evidence="7">
    <location>
        <begin position="347"/>
        <end position="611"/>
    </location>
</feature>
<feature type="region of interest" description="Disordered" evidence="8">
    <location>
        <begin position="1311"/>
        <end position="1348"/>
    </location>
</feature>
<comment type="caution">
    <text evidence="10">The sequence shown here is derived from an EMBL/GenBank/DDBJ whole genome shotgun (WGS) entry which is preliminary data.</text>
</comment>
<keyword evidence="4" id="KW-0067">ATP-binding</keyword>
<dbReference type="Pfam" id="PF06470">
    <property type="entry name" value="SMC_hinge"/>
    <property type="match status" value="1"/>
</dbReference>
<name>A0A226DHX4_FOLCA</name>
<comment type="similarity">
    <text evidence="2">Belongs to the SMC family. SMC4 subfamily.</text>
</comment>
<feature type="coiled-coil region" evidence="7">
    <location>
        <begin position="793"/>
        <end position="848"/>
    </location>
</feature>
<evidence type="ECO:0000256" key="7">
    <source>
        <dbReference type="SAM" id="Coils"/>
    </source>
</evidence>
<protein>
    <submittedName>
        <fullName evidence="10">Structural maintenance of chromosomes protein 4</fullName>
    </submittedName>
</protein>
<evidence type="ECO:0000256" key="8">
    <source>
        <dbReference type="SAM" id="MobiDB-lite"/>
    </source>
</evidence>
<proteinExistence type="inferred from homology"/>
<evidence type="ECO:0000313" key="10">
    <source>
        <dbReference type="EMBL" id="OXA43786.1"/>
    </source>
</evidence>